<evidence type="ECO:0000256" key="11">
    <source>
        <dbReference type="ARBA" id="ARBA00023277"/>
    </source>
</evidence>
<keyword evidence="9" id="KW-0597">Phosphoprotein</keyword>
<dbReference type="PROSITE" id="PS00545">
    <property type="entry name" value="ALDOSE_1_EPIMERASE"/>
    <property type="match status" value="1"/>
</dbReference>
<evidence type="ECO:0000256" key="13">
    <source>
        <dbReference type="PIRSR" id="PIRSR005096-1"/>
    </source>
</evidence>
<comment type="catalytic activity">
    <reaction evidence="1 12">
        <text>alpha-D-glucose = beta-D-glucose</text>
        <dbReference type="Rhea" id="RHEA:10264"/>
        <dbReference type="ChEBI" id="CHEBI:15903"/>
        <dbReference type="ChEBI" id="CHEBI:17925"/>
        <dbReference type="EC" id="5.1.3.3"/>
    </reaction>
</comment>
<evidence type="ECO:0000256" key="10">
    <source>
        <dbReference type="ARBA" id="ARBA00023235"/>
    </source>
</evidence>
<proteinExistence type="inferred from homology"/>
<dbReference type="SUPFAM" id="SSF74650">
    <property type="entry name" value="Galactose mutarotase-like"/>
    <property type="match status" value="1"/>
</dbReference>
<comment type="subunit">
    <text evidence="5">Monomer.</text>
</comment>
<feature type="active site" description="Proton acceptor" evidence="13">
    <location>
        <position position="317"/>
    </location>
</feature>
<evidence type="ECO:0000313" key="16">
    <source>
        <dbReference type="EMBL" id="KNY25605.1"/>
    </source>
</evidence>
<dbReference type="InterPro" id="IPR047215">
    <property type="entry name" value="Galactose_mutarotase-like"/>
</dbReference>
<keyword evidence="11 12" id="KW-0119">Carbohydrate metabolism</keyword>
<dbReference type="InterPro" id="IPR008183">
    <property type="entry name" value="Aldose_1/G6P_1-epimerase"/>
</dbReference>
<dbReference type="PIRSF" id="PIRSF005096">
    <property type="entry name" value="GALM"/>
    <property type="match status" value="1"/>
</dbReference>
<evidence type="ECO:0000256" key="3">
    <source>
        <dbReference type="ARBA" id="ARBA00005028"/>
    </source>
</evidence>
<dbReference type="OrthoDB" id="9779408at2"/>
<feature type="binding site" evidence="14">
    <location>
        <position position="252"/>
    </location>
    <ligand>
        <name>beta-D-galactose</name>
        <dbReference type="ChEBI" id="CHEBI:27667"/>
    </ligand>
</feature>
<evidence type="ECO:0000256" key="12">
    <source>
        <dbReference type="PIRNR" id="PIRNR005096"/>
    </source>
</evidence>
<gene>
    <name evidence="16" type="ORF">Bccel_0865</name>
</gene>
<dbReference type="PANTHER" id="PTHR10091">
    <property type="entry name" value="ALDOSE-1-EPIMERASE"/>
    <property type="match status" value="1"/>
</dbReference>
<evidence type="ECO:0000313" key="17">
    <source>
        <dbReference type="Proteomes" id="UP000036923"/>
    </source>
</evidence>
<dbReference type="GO" id="GO:0004034">
    <property type="term" value="F:aldose 1-epimerase activity"/>
    <property type="evidence" value="ECO:0007669"/>
    <property type="project" value="UniProtKB-EC"/>
</dbReference>
<evidence type="ECO:0000256" key="2">
    <source>
        <dbReference type="ARBA" id="ARBA00004496"/>
    </source>
</evidence>
<dbReference type="InterPro" id="IPR018052">
    <property type="entry name" value="Ald1_epimerase_CS"/>
</dbReference>
<organism evidence="16 17">
    <name type="scientific">Pseudobacteroides cellulosolvens ATCC 35603 = DSM 2933</name>
    <dbReference type="NCBI Taxonomy" id="398512"/>
    <lineage>
        <taxon>Bacteria</taxon>
        <taxon>Bacillati</taxon>
        <taxon>Bacillota</taxon>
        <taxon>Clostridia</taxon>
        <taxon>Eubacteriales</taxon>
        <taxon>Oscillospiraceae</taxon>
        <taxon>Pseudobacteroides</taxon>
    </lineage>
</organism>
<reference evidence="17" key="1">
    <citation type="submission" date="2015-07" db="EMBL/GenBank/DDBJ databases">
        <title>Near-Complete Genome Sequence of the Cellulolytic Bacterium Bacteroides (Pseudobacteroides) cellulosolvens ATCC 35603.</title>
        <authorList>
            <person name="Dassa B."/>
            <person name="Utturkar S.M."/>
            <person name="Klingeman D.M."/>
            <person name="Hurt R.A."/>
            <person name="Keller M."/>
            <person name="Xu J."/>
            <person name="Reddy Y.H.K."/>
            <person name="Borovok I."/>
            <person name="Grinberg I.R."/>
            <person name="Lamed R."/>
            <person name="Zhivin O."/>
            <person name="Bayer E.A."/>
            <person name="Brown S.D."/>
        </authorList>
    </citation>
    <scope>NUCLEOTIDE SEQUENCE [LARGE SCALE GENOMIC DNA]</scope>
    <source>
        <strain evidence="17">DSM 2933</strain>
    </source>
</reference>
<evidence type="ECO:0000256" key="5">
    <source>
        <dbReference type="ARBA" id="ARBA00011245"/>
    </source>
</evidence>
<dbReference type="CDD" id="cd09019">
    <property type="entry name" value="galactose_mutarotase_like"/>
    <property type="match status" value="1"/>
</dbReference>
<dbReference type="InterPro" id="IPR011013">
    <property type="entry name" value="Gal_mutarotase_sf_dom"/>
</dbReference>
<dbReference type="Gene3D" id="2.70.98.10">
    <property type="match status" value="1"/>
</dbReference>
<dbReference type="InterPro" id="IPR014718">
    <property type="entry name" value="GH-type_carb-bd"/>
</dbReference>
<comment type="subcellular location">
    <subcellularLocation>
        <location evidence="2">Cytoplasm</location>
    </subcellularLocation>
</comment>
<dbReference type="EMBL" id="LGTC01000001">
    <property type="protein sequence ID" value="KNY25605.1"/>
    <property type="molecule type" value="Genomic_DNA"/>
</dbReference>
<dbReference type="GO" id="GO:0030246">
    <property type="term" value="F:carbohydrate binding"/>
    <property type="evidence" value="ECO:0007669"/>
    <property type="project" value="InterPro"/>
</dbReference>
<feature type="binding site" evidence="15">
    <location>
        <begin position="180"/>
        <end position="182"/>
    </location>
    <ligand>
        <name>beta-D-galactose</name>
        <dbReference type="ChEBI" id="CHEBI:27667"/>
    </ligand>
</feature>
<evidence type="ECO:0000256" key="4">
    <source>
        <dbReference type="ARBA" id="ARBA00006206"/>
    </source>
</evidence>
<evidence type="ECO:0000256" key="1">
    <source>
        <dbReference type="ARBA" id="ARBA00001614"/>
    </source>
</evidence>
<dbReference type="EC" id="5.1.3.3" evidence="6 12"/>
<dbReference type="NCBIfam" id="NF008277">
    <property type="entry name" value="PRK11055.1"/>
    <property type="match status" value="1"/>
</dbReference>
<evidence type="ECO:0000256" key="14">
    <source>
        <dbReference type="PIRSR" id="PIRSR005096-2"/>
    </source>
</evidence>
<evidence type="ECO:0000256" key="8">
    <source>
        <dbReference type="ARBA" id="ARBA00022490"/>
    </source>
</evidence>
<comment type="pathway">
    <text evidence="3 12">Carbohydrate metabolism; hexose metabolism.</text>
</comment>
<evidence type="ECO:0000256" key="6">
    <source>
        <dbReference type="ARBA" id="ARBA00013185"/>
    </source>
</evidence>
<dbReference type="STRING" id="398512.Bccel_0865"/>
<protein>
    <recommendedName>
        <fullName evidence="7 12">Aldose 1-epimerase</fullName>
        <ecNumber evidence="6 12">5.1.3.3</ecNumber>
    </recommendedName>
</protein>
<keyword evidence="10 12" id="KW-0413">Isomerase</keyword>
<dbReference type="GO" id="GO:0033499">
    <property type="term" value="P:galactose catabolic process via UDP-galactose, Leloir pathway"/>
    <property type="evidence" value="ECO:0007669"/>
    <property type="project" value="TreeGrafter"/>
</dbReference>
<evidence type="ECO:0000256" key="9">
    <source>
        <dbReference type="ARBA" id="ARBA00022553"/>
    </source>
</evidence>
<keyword evidence="8" id="KW-0963">Cytoplasm</keyword>
<keyword evidence="17" id="KW-1185">Reference proteome</keyword>
<feature type="active site" description="Proton donor" evidence="13">
    <location>
        <position position="180"/>
    </location>
</feature>
<feature type="binding site" evidence="15">
    <location>
        <begin position="80"/>
        <end position="81"/>
    </location>
    <ligand>
        <name>beta-D-galactose</name>
        <dbReference type="ChEBI" id="CHEBI:27667"/>
    </ligand>
</feature>
<dbReference type="RefSeq" id="WP_036940895.1">
    <property type="nucleotide sequence ID" value="NZ_JQKC01000014.1"/>
</dbReference>
<evidence type="ECO:0000256" key="7">
    <source>
        <dbReference type="ARBA" id="ARBA00014165"/>
    </source>
</evidence>
<dbReference type="FunFam" id="2.70.98.10:FF:000003">
    <property type="entry name" value="Aldose 1-epimerase"/>
    <property type="match status" value="1"/>
</dbReference>
<sequence length="352" mass="39850">MSIIREKFVDGYDRNDIDIFTLSNSNGIKVKITNFGGIIISIFVPDKNGNYEDVVLGYDKLEDYLEDDLYFGALVGRHANRIEDSCFEINGVEYQLEKNDGENHIHGGIKGFNKVIWNAYIVKEGNQECLKLTYLSKDGEENYPGNLKVTVIYSLTDDNALKIDYHAVSDKDTVINLTNHAYFNLSGHGAGDISKHHVKIYADKFTPINEECLTTGEIRDVYDTPMNFTTMKPIGTEINVDDPQIINGEGYDHNFILNEPGAKLKMAAEVYDPASGRFMEVYTTKPGIQLYTGNHIEGSYEGKGNVQYTRRSGFCLETQYFPNSLKHKNFPSPIFKAGEEYIHTTVYKFTKI</sequence>
<dbReference type="Pfam" id="PF01263">
    <property type="entry name" value="Aldose_epim"/>
    <property type="match status" value="1"/>
</dbReference>
<comment type="caution">
    <text evidence="16">The sequence shown here is derived from an EMBL/GenBank/DDBJ whole genome shotgun (WGS) entry which is preliminary data.</text>
</comment>
<dbReference type="GO" id="GO:0006006">
    <property type="term" value="P:glucose metabolic process"/>
    <property type="evidence" value="ECO:0007669"/>
    <property type="project" value="TreeGrafter"/>
</dbReference>
<dbReference type="eggNOG" id="COG2017">
    <property type="taxonomic scope" value="Bacteria"/>
</dbReference>
<evidence type="ECO:0000256" key="15">
    <source>
        <dbReference type="PIRSR" id="PIRSR005096-3"/>
    </source>
</evidence>
<dbReference type="GO" id="GO:0005737">
    <property type="term" value="C:cytoplasm"/>
    <property type="evidence" value="ECO:0007669"/>
    <property type="project" value="UniProtKB-SubCell"/>
</dbReference>
<dbReference type="PANTHER" id="PTHR10091:SF0">
    <property type="entry name" value="GALACTOSE MUTAROTASE"/>
    <property type="match status" value="1"/>
</dbReference>
<comment type="similarity">
    <text evidence="4 12">Belongs to the aldose epimerase family.</text>
</comment>
<name>A0A0L6JIP0_9FIRM</name>
<dbReference type="UniPathway" id="UPA00242"/>
<accession>A0A0L6JIP0</accession>
<dbReference type="InterPro" id="IPR015443">
    <property type="entry name" value="Aldose_1-epimerase"/>
</dbReference>
<dbReference type="AlphaFoldDB" id="A0A0L6JIP0"/>
<dbReference type="PATRIC" id="fig|398512.5.peg.900"/>
<dbReference type="Proteomes" id="UP000036923">
    <property type="component" value="Unassembled WGS sequence"/>
</dbReference>